<comment type="catalytic activity">
    <reaction evidence="2 10">
        <text>(6R)-NADPHX = (6S)-NADPHX</text>
        <dbReference type="Rhea" id="RHEA:32227"/>
        <dbReference type="ChEBI" id="CHEBI:64076"/>
        <dbReference type="ChEBI" id="CHEBI:64077"/>
        <dbReference type="EC" id="5.1.99.6"/>
    </reaction>
</comment>
<evidence type="ECO:0000256" key="3">
    <source>
        <dbReference type="ARBA" id="ARBA00012228"/>
    </source>
</evidence>
<comment type="function">
    <text evidence="10">Catalyzes the epimerization of the S- and R-forms of NAD(P)HX, a damaged form of NAD(P)H that is a result of enzymatic or heat-dependent hydration. This is a prerequisite for the S-specific NAD(P)H-hydrate dehydratase to allow the repair of both epimers of NAD(P)HX.</text>
</comment>
<comment type="caution">
    <text evidence="10">Lacks conserved residue(s) required for the propagation of feature annotation.</text>
</comment>
<keyword evidence="10" id="KW-0963">Cytoplasm</keyword>
<evidence type="ECO:0000256" key="6">
    <source>
        <dbReference type="ARBA" id="ARBA00022857"/>
    </source>
</evidence>
<evidence type="ECO:0000256" key="8">
    <source>
        <dbReference type="ARBA" id="ARBA00023027"/>
    </source>
</evidence>
<dbReference type="InParanoid" id="Q75E31"/>
<dbReference type="Gene3D" id="3.40.50.10260">
    <property type="entry name" value="YjeF N-terminal domain"/>
    <property type="match status" value="1"/>
</dbReference>
<dbReference type="HAMAP" id="MF_01966">
    <property type="entry name" value="NADHX_epimerase"/>
    <property type="match status" value="1"/>
</dbReference>
<dbReference type="InterPro" id="IPR032976">
    <property type="entry name" value="YJEFN_prot_NAXE-like"/>
</dbReference>
<evidence type="ECO:0000256" key="4">
    <source>
        <dbReference type="ARBA" id="ARBA00022723"/>
    </source>
</evidence>
<dbReference type="GeneID" id="4618866"/>
<evidence type="ECO:0000256" key="2">
    <source>
        <dbReference type="ARBA" id="ARBA00000909"/>
    </source>
</evidence>
<keyword evidence="5 10" id="KW-0547">Nucleotide-binding</keyword>
<evidence type="ECO:0000259" key="11">
    <source>
        <dbReference type="PROSITE" id="PS51385"/>
    </source>
</evidence>
<comment type="catalytic activity">
    <reaction evidence="1 10">
        <text>(6R)-NADHX = (6S)-NADHX</text>
        <dbReference type="Rhea" id="RHEA:32215"/>
        <dbReference type="ChEBI" id="CHEBI:64074"/>
        <dbReference type="ChEBI" id="CHEBI:64075"/>
        <dbReference type="EC" id="5.1.99.6"/>
    </reaction>
</comment>
<dbReference type="RefSeq" id="NP_982786.1">
    <property type="nucleotide sequence ID" value="NM_208139.1"/>
</dbReference>
<keyword evidence="8 10" id="KW-0520">NAD</keyword>
<dbReference type="Proteomes" id="UP000000591">
    <property type="component" value="Chromosome II"/>
</dbReference>
<dbReference type="HOGENOM" id="CLU_024853_3_0_1"/>
<dbReference type="AlphaFoldDB" id="Q75E31"/>
<dbReference type="Pfam" id="PF03853">
    <property type="entry name" value="YjeF_N"/>
    <property type="match status" value="1"/>
</dbReference>
<sequence>MHQPMELKQLTGEQAAALDAELMGPDVGYSLHQLMELAGLAVAQVVVRHWGAAQAKKKVLVLCGPGNNGGDGLVAARHLRLFGYDPVVYLPRLSAKQPFYAQLAKQLHFVGVPVLSEGDDWRAHLEPRDTLCVVDALFGFSFRPPLREPFASIVAELKRHEDDIPIVAVDIPSGWDVDAGPLTPSDLMPRVLISLTAPKRCSAHIDTGVTTHYVGGRFIPDALARRHGFDPFPYSGTDQILRI</sequence>
<dbReference type="GO" id="GO:0052856">
    <property type="term" value="F:NAD(P)HX epimerase activity"/>
    <property type="evidence" value="ECO:0000318"/>
    <property type="project" value="GO_Central"/>
</dbReference>
<reference evidence="12 13" key="1">
    <citation type="journal article" date="2004" name="Science">
        <title>The Ashbya gossypii genome as a tool for mapping the ancient Saccharomyces cerevisiae genome.</title>
        <authorList>
            <person name="Dietrich F.S."/>
            <person name="Voegeli S."/>
            <person name="Brachat S."/>
            <person name="Lerch A."/>
            <person name="Gates K."/>
            <person name="Steiner S."/>
            <person name="Mohr C."/>
            <person name="Pohlmann R."/>
            <person name="Luedi P."/>
            <person name="Choi S."/>
            <person name="Wing R.A."/>
            <person name="Flavier A."/>
            <person name="Gaffney T.D."/>
            <person name="Philippsen P."/>
        </authorList>
    </citation>
    <scope>NUCLEOTIDE SEQUENCE [LARGE SCALE GENOMIC DNA]</scope>
    <source>
        <strain evidence="13">ATCC 10895 / CBS 109.51 / FGSC 9923 / NRRL Y-1056</strain>
    </source>
</reference>
<evidence type="ECO:0000256" key="7">
    <source>
        <dbReference type="ARBA" id="ARBA00022958"/>
    </source>
</evidence>
<proteinExistence type="inferred from homology"/>
<keyword evidence="9 10" id="KW-0413">Isomerase</keyword>
<keyword evidence="13" id="KW-1185">Reference proteome</keyword>
<dbReference type="FunCoup" id="Q75E31">
    <property type="interactions" value="273"/>
</dbReference>
<feature type="binding site" evidence="10">
    <location>
        <position position="135"/>
    </location>
    <ligand>
        <name>K(+)</name>
        <dbReference type="ChEBI" id="CHEBI:29103"/>
    </ligand>
</feature>
<organism evidence="12 13">
    <name type="scientific">Eremothecium gossypii (strain ATCC 10895 / CBS 109.51 / FGSC 9923 / NRRL Y-1056)</name>
    <name type="common">Yeast</name>
    <name type="synonym">Ashbya gossypii</name>
    <dbReference type="NCBI Taxonomy" id="284811"/>
    <lineage>
        <taxon>Eukaryota</taxon>
        <taxon>Fungi</taxon>
        <taxon>Dikarya</taxon>
        <taxon>Ascomycota</taxon>
        <taxon>Saccharomycotina</taxon>
        <taxon>Saccharomycetes</taxon>
        <taxon>Saccharomycetales</taxon>
        <taxon>Saccharomycetaceae</taxon>
        <taxon>Eremothecium</taxon>
    </lineage>
</organism>
<dbReference type="PANTHER" id="PTHR13232">
    <property type="entry name" value="NAD(P)H-HYDRATE EPIMERASE"/>
    <property type="match status" value="1"/>
</dbReference>
<dbReference type="OrthoDB" id="10064708at2759"/>
<dbReference type="OMA" id="RHLFHYG"/>
<dbReference type="PANTHER" id="PTHR13232:SF10">
    <property type="entry name" value="NAD(P)H-HYDRATE EPIMERASE"/>
    <property type="match status" value="1"/>
</dbReference>
<dbReference type="EMBL" id="AE016815">
    <property type="protein sequence ID" value="AAS50610.1"/>
    <property type="molecule type" value="Genomic_DNA"/>
</dbReference>
<feature type="domain" description="YjeF N-terminal" evidence="11">
    <location>
        <begin position="15"/>
        <end position="231"/>
    </location>
</feature>
<dbReference type="FunFam" id="3.40.50.10260:FF:000005">
    <property type="entry name" value="NAD(P)H-hydrate epimerase"/>
    <property type="match status" value="1"/>
</dbReference>
<comment type="cofactor">
    <cofactor evidence="10">
        <name>K(+)</name>
        <dbReference type="ChEBI" id="CHEBI:29103"/>
    </cofactor>
    <text evidence="10">Binds 1 potassium ion per subunit.</text>
</comment>
<protein>
    <recommendedName>
        <fullName evidence="3 10">NAD(P)H-hydrate epimerase</fullName>
        <ecNumber evidence="3 10">5.1.99.6</ecNumber>
    </recommendedName>
    <alternativeName>
        <fullName evidence="10">NAD(P)HX epimerase</fullName>
    </alternativeName>
</protein>
<dbReference type="GO" id="GO:0000166">
    <property type="term" value="F:nucleotide binding"/>
    <property type="evidence" value="ECO:0007669"/>
    <property type="project" value="UniProtKB-KW"/>
</dbReference>
<dbReference type="GO" id="GO:0046872">
    <property type="term" value="F:metal ion binding"/>
    <property type="evidence" value="ECO:0007669"/>
    <property type="project" value="UniProtKB-KW"/>
</dbReference>
<feature type="binding site" evidence="10">
    <location>
        <position position="173"/>
    </location>
    <ligand>
        <name>K(+)</name>
        <dbReference type="ChEBI" id="CHEBI:29103"/>
    </ligand>
</feature>
<keyword evidence="6" id="KW-0521">NADP</keyword>
<accession>Q75E31</accession>
<feature type="binding site" evidence="10">
    <location>
        <position position="170"/>
    </location>
    <ligand>
        <name>(6S)-NADPHX</name>
        <dbReference type="ChEBI" id="CHEBI:64076"/>
    </ligand>
</feature>
<dbReference type="eggNOG" id="KOG2585">
    <property type="taxonomic scope" value="Eukaryota"/>
</dbReference>
<keyword evidence="7 10" id="KW-0630">Potassium</keyword>
<evidence type="ECO:0000313" key="12">
    <source>
        <dbReference type="EMBL" id="AAS50610.1"/>
    </source>
</evidence>
<feature type="binding site" evidence="10">
    <location>
        <position position="68"/>
    </location>
    <ligand>
        <name>K(+)</name>
        <dbReference type="ChEBI" id="CHEBI:29103"/>
    </ligand>
</feature>
<dbReference type="GO" id="GO:0005739">
    <property type="term" value="C:mitochondrion"/>
    <property type="evidence" value="ECO:0000318"/>
    <property type="project" value="GO_Central"/>
</dbReference>
<evidence type="ECO:0000313" key="13">
    <source>
        <dbReference type="Proteomes" id="UP000000591"/>
    </source>
</evidence>
<dbReference type="NCBIfam" id="TIGR00197">
    <property type="entry name" value="yjeF_nterm"/>
    <property type="match status" value="1"/>
</dbReference>
<keyword evidence="4 10" id="KW-0479">Metal-binding</keyword>
<dbReference type="SUPFAM" id="SSF64153">
    <property type="entry name" value="YjeF N-terminal domain-like"/>
    <property type="match status" value="1"/>
</dbReference>
<evidence type="ECO:0000256" key="5">
    <source>
        <dbReference type="ARBA" id="ARBA00022741"/>
    </source>
</evidence>
<dbReference type="InterPro" id="IPR004443">
    <property type="entry name" value="YjeF_N_dom"/>
</dbReference>
<reference evidence="13" key="2">
    <citation type="journal article" date="2013" name="G3 (Bethesda)">
        <title>Genomes of Ashbya fungi isolated from insects reveal four mating-type loci, numerous translocations, lack of transposons, and distinct gene duplications.</title>
        <authorList>
            <person name="Dietrich F.S."/>
            <person name="Voegeli S."/>
            <person name="Kuo S."/>
            <person name="Philippsen P."/>
        </authorList>
    </citation>
    <scope>GENOME REANNOTATION</scope>
    <source>
        <strain evidence="13">ATCC 10895 / CBS 109.51 / FGSC 9923 / NRRL Y-1056</strain>
    </source>
</reference>
<dbReference type="GO" id="GO:0046496">
    <property type="term" value="P:nicotinamide nucleotide metabolic process"/>
    <property type="evidence" value="ECO:0007669"/>
    <property type="project" value="EnsemblFungi"/>
</dbReference>
<keyword evidence="10" id="KW-0496">Mitochondrion</keyword>
<feature type="binding site" evidence="10">
    <location>
        <begin position="67"/>
        <end position="71"/>
    </location>
    <ligand>
        <name>(6S)-NADPHX</name>
        <dbReference type="ChEBI" id="CHEBI:64076"/>
    </ligand>
</feature>
<evidence type="ECO:0000256" key="1">
    <source>
        <dbReference type="ARBA" id="ARBA00000013"/>
    </source>
</evidence>
<comment type="similarity">
    <text evidence="10">Belongs to the NnrE/AIBP family.</text>
</comment>
<name>Q75E31_EREGS</name>
<dbReference type="KEGG" id="ago:AGOS_ABL161C"/>
<evidence type="ECO:0000256" key="9">
    <source>
        <dbReference type="ARBA" id="ARBA00023235"/>
    </source>
</evidence>
<evidence type="ECO:0000256" key="10">
    <source>
        <dbReference type="HAMAP-Rule" id="MF_03159"/>
    </source>
</evidence>
<gene>
    <name evidence="12" type="ORF">AGOS_ABL161C</name>
</gene>
<dbReference type="EC" id="5.1.99.6" evidence="3 10"/>
<feature type="binding site" evidence="10">
    <location>
        <begin position="139"/>
        <end position="145"/>
    </location>
    <ligand>
        <name>(6S)-NADPHX</name>
        <dbReference type="ChEBI" id="CHEBI:64076"/>
    </ligand>
</feature>
<dbReference type="PROSITE" id="PS51385">
    <property type="entry name" value="YJEF_N"/>
    <property type="match status" value="1"/>
</dbReference>
<comment type="subcellular location">
    <subcellularLocation>
        <location evidence="10">Cytoplasm</location>
    </subcellularLocation>
    <subcellularLocation>
        <location evidence="10">Mitochondrion</location>
    </subcellularLocation>
</comment>
<dbReference type="STRING" id="284811.Q75E31"/>
<dbReference type="InterPro" id="IPR036652">
    <property type="entry name" value="YjeF_N_dom_sf"/>
</dbReference>